<feature type="transmembrane region" description="Helical" evidence="1">
    <location>
        <begin position="31"/>
        <end position="54"/>
    </location>
</feature>
<proteinExistence type="predicted"/>
<organism evidence="2 3">
    <name type="scientific">Brooklawnia cerclae</name>
    <dbReference type="NCBI Taxonomy" id="349934"/>
    <lineage>
        <taxon>Bacteria</taxon>
        <taxon>Bacillati</taxon>
        <taxon>Actinomycetota</taxon>
        <taxon>Actinomycetes</taxon>
        <taxon>Propionibacteriales</taxon>
        <taxon>Propionibacteriaceae</taxon>
        <taxon>Brooklawnia</taxon>
    </lineage>
</organism>
<evidence type="ECO:0008006" key="4">
    <source>
        <dbReference type="Google" id="ProtNLM"/>
    </source>
</evidence>
<dbReference type="EMBL" id="JAAMOZ010000001">
    <property type="protein sequence ID" value="NIH57077.1"/>
    <property type="molecule type" value="Genomic_DNA"/>
</dbReference>
<keyword evidence="3" id="KW-1185">Reference proteome</keyword>
<protein>
    <recommendedName>
        <fullName evidence="4">DUF4349 domain-containing protein</fullName>
    </recommendedName>
</protein>
<dbReference type="RefSeq" id="WP_167166499.1">
    <property type="nucleotide sequence ID" value="NZ_BAAAOO010000011.1"/>
</dbReference>
<name>A0ABX0SFB7_9ACTN</name>
<evidence type="ECO:0000256" key="1">
    <source>
        <dbReference type="SAM" id="Phobius"/>
    </source>
</evidence>
<feature type="transmembrane region" description="Helical" evidence="1">
    <location>
        <begin position="214"/>
        <end position="242"/>
    </location>
</feature>
<sequence>MRFSLFALRLREVETHTSTDWIPMASQVYKTLLKIVGLVLLVIGIGALIGGSFAHSYVKDQLSEQAIAMPTNETLDAQVKSGRLTQENADAMRPFAGEEMTTGPMAQAFANEYIASHMKAAAVALDVPDDKATYEGVGELVTEKTSALTEVLKAEPENADKTDAEISALATKEIANANTTYQDAKDAAALQTLRTGTMFTGNSLRGMLLNAYGWWLLGTIAIVAAWALIVIGVASVVVGFVWKPKSATASAPATE</sequence>
<gene>
    <name evidence="2" type="ORF">FB473_001722</name>
</gene>
<evidence type="ECO:0000313" key="2">
    <source>
        <dbReference type="EMBL" id="NIH57077.1"/>
    </source>
</evidence>
<evidence type="ECO:0000313" key="3">
    <source>
        <dbReference type="Proteomes" id="UP000749311"/>
    </source>
</evidence>
<accession>A0ABX0SFB7</accession>
<keyword evidence="1" id="KW-0812">Transmembrane</keyword>
<reference evidence="2 3" key="1">
    <citation type="submission" date="2020-02" db="EMBL/GenBank/DDBJ databases">
        <title>Sequencing the genomes of 1000 actinobacteria strains.</title>
        <authorList>
            <person name="Klenk H.-P."/>
        </authorList>
    </citation>
    <scope>NUCLEOTIDE SEQUENCE [LARGE SCALE GENOMIC DNA]</scope>
    <source>
        <strain evidence="2 3">DSM 19609</strain>
    </source>
</reference>
<keyword evidence="1" id="KW-0472">Membrane</keyword>
<dbReference type="Proteomes" id="UP000749311">
    <property type="component" value="Unassembled WGS sequence"/>
</dbReference>
<keyword evidence="1" id="KW-1133">Transmembrane helix</keyword>
<comment type="caution">
    <text evidence="2">The sequence shown here is derived from an EMBL/GenBank/DDBJ whole genome shotgun (WGS) entry which is preliminary data.</text>
</comment>